<reference evidence="4" key="2">
    <citation type="submission" date="2015-01" db="EMBL/GenBank/DDBJ databases">
        <title>Evolutionary Origins and Diversification of the Mycorrhizal Mutualists.</title>
        <authorList>
            <consortium name="DOE Joint Genome Institute"/>
            <consortium name="Mycorrhizal Genomics Consortium"/>
            <person name="Kohler A."/>
            <person name="Kuo A."/>
            <person name="Nagy L.G."/>
            <person name="Floudas D."/>
            <person name="Copeland A."/>
            <person name="Barry K.W."/>
            <person name="Cichocki N."/>
            <person name="Veneault-Fourrey C."/>
            <person name="LaButti K."/>
            <person name="Lindquist E.A."/>
            <person name="Lipzen A."/>
            <person name="Lundell T."/>
            <person name="Morin E."/>
            <person name="Murat C."/>
            <person name="Riley R."/>
            <person name="Ohm R."/>
            <person name="Sun H."/>
            <person name="Tunlid A."/>
            <person name="Henrissat B."/>
            <person name="Grigoriev I.V."/>
            <person name="Hibbett D.S."/>
            <person name="Martin F."/>
        </authorList>
    </citation>
    <scope>NUCLEOTIDE SEQUENCE [LARGE SCALE GENOMIC DNA]</scope>
    <source>
        <strain evidence="4">LaAM-08-1</strain>
    </source>
</reference>
<gene>
    <name evidence="3" type="ORF">K443DRAFT_125999</name>
</gene>
<dbReference type="HOGENOM" id="CLU_088994_0_0_1"/>
<evidence type="ECO:0000259" key="2">
    <source>
        <dbReference type="Pfam" id="PF18802"/>
    </source>
</evidence>
<dbReference type="InterPro" id="IPR041320">
    <property type="entry name" value="CxC1"/>
</dbReference>
<sequence length="280" mass="31429">MLSKARAKQPATKGFGRVYRSPKKRRDSHKSSTYVACLGLEDKVCRLKEKLDELQVRTGGGDIVDVEEEEGNVQFNDNGEEACSFGEGFLIHNSSPIPNEWMEEDFFRDAPASLPRTPLSAKDRRIGPDAATDLLYDQWKALTPRLIDPLLLFLSTMKGTKYAPLSGLRSCCIQPDLCETKTRKVLCLFFDHFDTFDIISCECQDLPETMVSYGLFPTSPTQPRMAVSILVIQLYHALFECSCDAINAFAQALNTFYGRRGFIHCNSKVCYPIIVAKPSC</sequence>
<accession>A0A0C9WI32</accession>
<dbReference type="Pfam" id="PF18802">
    <property type="entry name" value="CxC1"/>
    <property type="match status" value="1"/>
</dbReference>
<organism evidence="3 4">
    <name type="scientific">Laccaria amethystina LaAM-08-1</name>
    <dbReference type="NCBI Taxonomy" id="1095629"/>
    <lineage>
        <taxon>Eukaryota</taxon>
        <taxon>Fungi</taxon>
        <taxon>Dikarya</taxon>
        <taxon>Basidiomycota</taxon>
        <taxon>Agaricomycotina</taxon>
        <taxon>Agaricomycetes</taxon>
        <taxon>Agaricomycetidae</taxon>
        <taxon>Agaricales</taxon>
        <taxon>Agaricineae</taxon>
        <taxon>Hydnangiaceae</taxon>
        <taxon>Laccaria</taxon>
    </lineage>
</organism>
<protein>
    <recommendedName>
        <fullName evidence="2">CxC1-like cysteine cluster associated with KDZ transposases domain-containing protein</fullName>
    </recommendedName>
</protein>
<dbReference type="STRING" id="1095629.A0A0C9WI32"/>
<name>A0A0C9WI32_9AGAR</name>
<dbReference type="Proteomes" id="UP000054477">
    <property type="component" value="Unassembled WGS sequence"/>
</dbReference>
<dbReference type="EMBL" id="KN838924">
    <property type="protein sequence ID" value="KIJ92239.1"/>
    <property type="molecule type" value="Genomic_DNA"/>
</dbReference>
<dbReference type="OrthoDB" id="3067228at2759"/>
<keyword evidence="4" id="KW-1185">Reference proteome</keyword>
<feature type="domain" description="CxC1-like cysteine cluster associated with KDZ transposases" evidence="2">
    <location>
        <begin position="197"/>
        <end position="260"/>
    </location>
</feature>
<proteinExistence type="predicted"/>
<feature type="region of interest" description="Disordered" evidence="1">
    <location>
        <begin position="1"/>
        <end position="27"/>
    </location>
</feature>
<dbReference type="AlphaFoldDB" id="A0A0C9WI32"/>
<evidence type="ECO:0000313" key="4">
    <source>
        <dbReference type="Proteomes" id="UP000054477"/>
    </source>
</evidence>
<evidence type="ECO:0000313" key="3">
    <source>
        <dbReference type="EMBL" id="KIJ92239.1"/>
    </source>
</evidence>
<reference evidence="3 4" key="1">
    <citation type="submission" date="2014-04" db="EMBL/GenBank/DDBJ databases">
        <authorList>
            <consortium name="DOE Joint Genome Institute"/>
            <person name="Kuo A."/>
            <person name="Kohler A."/>
            <person name="Nagy L.G."/>
            <person name="Floudas D."/>
            <person name="Copeland A."/>
            <person name="Barry K.W."/>
            <person name="Cichocki N."/>
            <person name="Veneault-Fourrey C."/>
            <person name="LaButti K."/>
            <person name="Lindquist E.A."/>
            <person name="Lipzen A."/>
            <person name="Lundell T."/>
            <person name="Morin E."/>
            <person name="Murat C."/>
            <person name="Sun H."/>
            <person name="Tunlid A."/>
            <person name="Henrissat B."/>
            <person name="Grigoriev I.V."/>
            <person name="Hibbett D.S."/>
            <person name="Martin F."/>
            <person name="Nordberg H.P."/>
            <person name="Cantor M.N."/>
            <person name="Hua S.X."/>
        </authorList>
    </citation>
    <scope>NUCLEOTIDE SEQUENCE [LARGE SCALE GENOMIC DNA]</scope>
    <source>
        <strain evidence="3 4">LaAM-08-1</strain>
    </source>
</reference>
<evidence type="ECO:0000256" key="1">
    <source>
        <dbReference type="SAM" id="MobiDB-lite"/>
    </source>
</evidence>